<proteinExistence type="inferred from homology"/>
<reference evidence="4 5" key="1">
    <citation type="submission" date="2019-12" db="EMBL/GenBank/DDBJ databases">
        <title>Paenibacillus sp. nov. sp. isolated from soil.</title>
        <authorList>
            <person name="Kim J."/>
            <person name="Jeong S.E."/>
            <person name="Jung H.S."/>
            <person name="Jeon C.O."/>
        </authorList>
    </citation>
    <scope>NUCLEOTIDE SEQUENCE [LARGE SCALE GENOMIC DNA]</scope>
    <source>
        <strain evidence="4 5">5J-6</strain>
    </source>
</reference>
<protein>
    <submittedName>
        <fullName evidence="4">Spore germination protein</fullName>
    </submittedName>
</protein>
<dbReference type="RefSeq" id="WP_161407450.1">
    <property type="nucleotide sequence ID" value="NZ_WTUZ01000016.1"/>
</dbReference>
<dbReference type="GO" id="GO:0016020">
    <property type="term" value="C:membrane"/>
    <property type="evidence" value="ECO:0007669"/>
    <property type="project" value="InterPro"/>
</dbReference>
<keyword evidence="3" id="KW-0812">Transmembrane</keyword>
<dbReference type="InterPro" id="IPR050768">
    <property type="entry name" value="UPF0353/GerABKA_families"/>
</dbReference>
<dbReference type="Pfam" id="PF03323">
    <property type="entry name" value="GerA"/>
    <property type="match status" value="1"/>
</dbReference>
<dbReference type="InterPro" id="IPR004995">
    <property type="entry name" value="Spore_Ger"/>
</dbReference>
<dbReference type="PANTHER" id="PTHR22550:SF5">
    <property type="entry name" value="LEUCINE ZIPPER PROTEIN 4"/>
    <property type="match status" value="1"/>
</dbReference>
<keyword evidence="2 3" id="KW-0472">Membrane</keyword>
<feature type="transmembrane region" description="Helical" evidence="3">
    <location>
        <begin position="374"/>
        <end position="395"/>
    </location>
</feature>
<gene>
    <name evidence="4" type="ORF">GQF01_13765</name>
</gene>
<dbReference type="AlphaFoldDB" id="A0A6L8UYX6"/>
<dbReference type="PIRSF" id="PIRSF005690">
    <property type="entry name" value="GerBA"/>
    <property type="match status" value="1"/>
</dbReference>
<comment type="caution">
    <text evidence="4">The sequence shown here is derived from an EMBL/GenBank/DDBJ whole genome shotgun (WGS) entry which is preliminary data.</text>
</comment>
<accession>A0A6L8UYX6</accession>
<comment type="similarity">
    <text evidence="1">Belongs to the GerABKA family.</text>
</comment>
<name>A0A6L8UYX6_9BACL</name>
<evidence type="ECO:0000256" key="1">
    <source>
        <dbReference type="ARBA" id="ARBA00005278"/>
    </source>
</evidence>
<evidence type="ECO:0000256" key="2">
    <source>
        <dbReference type="ARBA" id="ARBA00023136"/>
    </source>
</evidence>
<dbReference type="GO" id="GO:0009847">
    <property type="term" value="P:spore germination"/>
    <property type="evidence" value="ECO:0007669"/>
    <property type="project" value="InterPro"/>
</dbReference>
<dbReference type="EMBL" id="WTUZ01000016">
    <property type="protein sequence ID" value="MZQ83177.1"/>
    <property type="molecule type" value="Genomic_DNA"/>
</dbReference>
<evidence type="ECO:0000256" key="3">
    <source>
        <dbReference type="SAM" id="Phobius"/>
    </source>
</evidence>
<keyword evidence="5" id="KW-1185">Reference proteome</keyword>
<feature type="transmembrane region" description="Helical" evidence="3">
    <location>
        <begin position="407"/>
        <end position="434"/>
    </location>
</feature>
<feature type="transmembrane region" description="Helical" evidence="3">
    <location>
        <begin position="284"/>
        <end position="303"/>
    </location>
</feature>
<sequence>MAMSSDLQENEKRLRQIFEKCSDIVFRQLHFPNQSGRAVLIYLDGLADTLEIEKLIIKPYLDSSHHAMGIHSDELKNQLFAVAPQKLVTNMDSIVQSILYGDSALLFENEPSAMLINLVDFQHRSVDEPVIEASIRGPREGFTEVLRINTSMIRRKINSPKLKMEPIELGETTRTRVVITYMEDEVDPDLLTEIKARLSRIKSKAILDSNYIEEQIEGTPYSLFPQIQNTERPDTVAASLMEGKVGILVDGSPNALLAPMTFWSGFQAADDHYERFLYVSGVRIIRILLFIMSLLLPSFYVGLTTFHPQMIPANLLISIAAAREGIPFPTVIETFIMEIMFEGLREAGLRLPQAVGSTVSIVGALVIGEAAVQAGIISAPIVIIVASTGIASFAIPRYSLSLPFRLLRFPLLGLSGTLGFYGIATGTIAILIHLCKLESFGVPYLFPLAPFDKNKLGDTLYREPNGN</sequence>
<keyword evidence="3" id="KW-1133">Transmembrane helix</keyword>
<organism evidence="4 5">
    <name type="scientific">Paenibacillus silvestris</name>
    <dbReference type="NCBI Taxonomy" id="2606219"/>
    <lineage>
        <taxon>Bacteria</taxon>
        <taxon>Bacillati</taxon>
        <taxon>Bacillota</taxon>
        <taxon>Bacilli</taxon>
        <taxon>Bacillales</taxon>
        <taxon>Paenibacillaceae</taxon>
        <taxon>Paenibacillus</taxon>
    </lineage>
</organism>
<dbReference type="PANTHER" id="PTHR22550">
    <property type="entry name" value="SPORE GERMINATION PROTEIN"/>
    <property type="match status" value="1"/>
</dbReference>
<evidence type="ECO:0000313" key="4">
    <source>
        <dbReference type="EMBL" id="MZQ83177.1"/>
    </source>
</evidence>
<evidence type="ECO:0000313" key="5">
    <source>
        <dbReference type="Proteomes" id="UP000481087"/>
    </source>
</evidence>
<dbReference type="Proteomes" id="UP000481087">
    <property type="component" value="Unassembled WGS sequence"/>
</dbReference>